<feature type="transmembrane region" description="Helical" evidence="1">
    <location>
        <begin position="38"/>
        <end position="64"/>
    </location>
</feature>
<dbReference type="PANTHER" id="PTHR35342">
    <property type="entry name" value="TRICARBOXYLIC TRANSPORT PROTEIN"/>
    <property type="match status" value="1"/>
</dbReference>
<organism evidence="3">
    <name type="scientific">marine metagenome</name>
    <dbReference type="NCBI Taxonomy" id="408172"/>
    <lineage>
        <taxon>unclassified sequences</taxon>
        <taxon>metagenomes</taxon>
        <taxon>ecological metagenomes</taxon>
    </lineage>
</organism>
<dbReference type="PANTHER" id="PTHR35342:SF5">
    <property type="entry name" value="TRICARBOXYLIC TRANSPORT PROTEIN"/>
    <property type="match status" value="1"/>
</dbReference>
<keyword evidence="1" id="KW-1133">Transmembrane helix</keyword>
<dbReference type="EMBL" id="UINC01098523">
    <property type="protein sequence ID" value="SVC57109.1"/>
    <property type="molecule type" value="Genomic_DNA"/>
</dbReference>
<reference evidence="3" key="1">
    <citation type="submission" date="2018-05" db="EMBL/GenBank/DDBJ databases">
        <authorList>
            <person name="Lanie J.A."/>
            <person name="Ng W.-L."/>
            <person name="Kazmierczak K.M."/>
            <person name="Andrzejewski T.M."/>
            <person name="Davidsen T.M."/>
            <person name="Wayne K.J."/>
            <person name="Tettelin H."/>
            <person name="Glass J.I."/>
            <person name="Rusch D."/>
            <person name="Podicherti R."/>
            <person name="Tsui H.-C.T."/>
            <person name="Winkler M.E."/>
        </authorList>
    </citation>
    <scope>NUCLEOTIDE SEQUENCE</scope>
</reference>
<feature type="domain" description="DUF112" evidence="2">
    <location>
        <begin position="19"/>
        <end position="77"/>
    </location>
</feature>
<gene>
    <name evidence="3" type="ORF">METZ01_LOCUS309963</name>
</gene>
<sequence length="77" mass="8074">MYFQEIINGLHLILNWGSLLMICGGIFLGMLVGSLPGLTATMAIAILIPLSFSIPPLLGIPFLVGIYKGGLYGGAIP</sequence>
<keyword evidence="1" id="KW-0812">Transmembrane</keyword>
<accession>A0A382N7E8</accession>
<evidence type="ECO:0000259" key="2">
    <source>
        <dbReference type="Pfam" id="PF01970"/>
    </source>
</evidence>
<protein>
    <recommendedName>
        <fullName evidence="2">DUF112 domain-containing protein</fullName>
    </recommendedName>
</protein>
<dbReference type="AlphaFoldDB" id="A0A382N7E8"/>
<feature type="transmembrane region" description="Helical" evidence="1">
    <location>
        <begin position="12"/>
        <end position="32"/>
    </location>
</feature>
<feature type="non-terminal residue" evidence="3">
    <location>
        <position position="77"/>
    </location>
</feature>
<evidence type="ECO:0000256" key="1">
    <source>
        <dbReference type="SAM" id="Phobius"/>
    </source>
</evidence>
<dbReference type="InterPro" id="IPR002823">
    <property type="entry name" value="DUF112_TM"/>
</dbReference>
<evidence type="ECO:0000313" key="3">
    <source>
        <dbReference type="EMBL" id="SVC57109.1"/>
    </source>
</evidence>
<name>A0A382N7E8_9ZZZZ</name>
<proteinExistence type="predicted"/>
<dbReference type="Pfam" id="PF01970">
    <property type="entry name" value="TctA"/>
    <property type="match status" value="1"/>
</dbReference>
<keyword evidence="1" id="KW-0472">Membrane</keyword>